<keyword evidence="4" id="KW-0479">Metal-binding</keyword>
<evidence type="ECO:0000313" key="8">
    <source>
        <dbReference type="EMBL" id="EPS71934.1"/>
    </source>
</evidence>
<dbReference type="PANTHER" id="PTHR22966">
    <property type="entry name" value="2-AMINOETHANETHIOL DIOXYGENASE"/>
    <property type="match status" value="1"/>
</dbReference>
<dbReference type="AlphaFoldDB" id="S8CX29"/>
<dbReference type="Pfam" id="PF07847">
    <property type="entry name" value="PCO_ADO"/>
    <property type="match status" value="1"/>
</dbReference>
<sequence length="79" mass="8700">QRLYNSCIASLSPNGPISEEGLEKVRNFLDKIKPSDVGLEQEAQIVRNWNATDNGCNGTNGSIPPIKYLHVHESDSFSV</sequence>
<dbReference type="InterPro" id="IPR012864">
    <property type="entry name" value="PCO/ADO"/>
</dbReference>
<accession>S8CX29</accession>
<proteinExistence type="inferred from homology"/>
<protein>
    <recommendedName>
        <fullName evidence="3">cysteine dioxygenase</fullName>
        <ecNumber evidence="3">1.13.11.20</ecNumber>
    </recommendedName>
</protein>
<reference evidence="8 9" key="1">
    <citation type="journal article" date="2013" name="BMC Genomics">
        <title>The miniature genome of a carnivorous plant Genlisea aurea contains a low number of genes and short non-coding sequences.</title>
        <authorList>
            <person name="Leushkin E.V."/>
            <person name="Sutormin R.A."/>
            <person name="Nabieva E.R."/>
            <person name="Penin A.A."/>
            <person name="Kondrashov A.S."/>
            <person name="Logacheva M.D."/>
        </authorList>
    </citation>
    <scope>NUCLEOTIDE SEQUENCE [LARGE SCALE GENOMIC DNA]</scope>
</reference>
<evidence type="ECO:0000256" key="2">
    <source>
        <dbReference type="ARBA" id="ARBA00006622"/>
    </source>
</evidence>
<dbReference type="GO" id="GO:0017172">
    <property type="term" value="F:cysteine dioxygenase activity"/>
    <property type="evidence" value="ECO:0007669"/>
    <property type="project" value="UniProtKB-EC"/>
</dbReference>
<name>S8CX29_9LAMI</name>
<evidence type="ECO:0000256" key="3">
    <source>
        <dbReference type="ARBA" id="ARBA00013133"/>
    </source>
</evidence>
<evidence type="ECO:0000256" key="4">
    <source>
        <dbReference type="ARBA" id="ARBA00022723"/>
    </source>
</evidence>
<comment type="similarity">
    <text evidence="2">Belongs to the cysteine dioxygenase family.</text>
</comment>
<comment type="cofactor">
    <cofactor evidence="1">
        <name>Fe(2+)</name>
        <dbReference type="ChEBI" id="CHEBI:29033"/>
    </cofactor>
</comment>
<keyword evidence="9" id="KW-1185">Reference proteome</keyword>
<dbReference type="EC" id="1.13.11.20" evidence="3"/>
<evidence type="ECO:0000256" key="7">
    <source>
        <dbReference type="ARBA" id="ARBA00024284"/>
    </source>
</evidence>
<feature type="non-terminal residue" evidence="8">
    <location>
        <position position="1"/>
    </location>
</feature>
<evidence type="ECO:0000313" key="9">
    <source>
        <dbReference type="Proteomes" id="UP000015453"/>
    </source>
</evidence>
<evidence type="ECO:0000256" key="1">
    <source>
        <dbReference type="ARBA" id="ARBA00001954"/>
    </source>
</evidence>
<dbReference type="OrthoDB" id="1463630at2759"/>
<dbReference type="GO" id="GO:0046872">
    <property type="term" value="F:metal ion binding"/>
    <property type="evidence" value="ECO:0007669"/>
    <property type="project" value="UniProtKB-KW"/>
</dbReference>
<organism evidence="8 9">
    <name type="scientific">Genlisea aurea</name>
    <dbReference type="NCBI Taxonomy" id="192259"/>
    <lineage>
        <taxon>Eukaryota</taxon>
        <taxon>Viridiplantae</taxon>
        <taxon>Streptophyta</taxon>
        <taxon>Embryophyta</taxon>
        <taxon>Tracheophyta</taxon>
        <taxon>Spermatophyta</taxon>
        <taxon>Magnoliopsida</taxon>
        <taxon>eudicotyledons</taxon>
        <taxon>Gunneridae</taxon>
        <taxon>Pentapetalae</taxon>
        <taxon>asterids</taxon>
        <taxon>lamiids</taxon>
        <taxon>Lamiales</taxon>
        <taxon>Lentibulariaceae</taxon>
        <taxon>Genlisea</taxon>
    </lineage>
</organism>
<dbReference type="PANTHER" id="PTHR22966:SF61">
    <property type="entry name" value="2-AMINOETHANETHIOL DIOXYGENASE"/>
    <property type="match status" value="1"/>
</dbReference>
<keyword evidence="5" id="KW-0560">Oxidoreductase</keyword>
<evidence type="ECO:0000256" key="6">
    <source>
        <dbReference type="ARBA" id="ARBA00023004"/>
    </source>
</evidence>
<keyword evidence="6" id="KW-0408">Iron</keyword>
<comment type="catalytic activity">
    <reaction evidence="7">
        <text>L-cysteine + O2 = 3-sulfino-L-alanine + H(+)</text>
        <dbReference type="Rhea" id="RHEA:20441"/>
        <dbReference type="ChEBI" id="CHEBI:15378"/>
        <dbReference type="ChEBI" id="CHEBI:15379"/>
        <dbReference type="ChEBI" id="CHEBI:35235"/>
        <dbReference type="ChEBI" id="CHEBI:61085"/>
        <dbReference type="EC" id="1.13.11.20"/>
    </reaction>
    <physiologicalReaction direction="left-to-right" evidence="7">
        <dbReference type="Rhea" id="RHEA:20442"/>
    </physiologicalReaction>
</comment>
<comment type="caution">
    <text evidence="8">The sequence shown here is derived from an EMBL/GenBank/DDBJ whole genome shotgun (WGS) entry which is preliminary data.</text>
</comment>
<evidence type="ECO:0000256" key="5">
    <source>
        <dbReference type="ARBA" id="ARBA00023002"/>
    </source>
</evidence>
<dbReference type="EMBL" id="AUSU01001050">
    <property type="protein sequence ID" value="EPS71934.1"/>
    <property type="molecule type" value="Genomic_DNA"/>
</dbReference>
<gene>
    <name evidence="8" type="ORF">M569_02826</name>
</gene>
<dbReference type="Proteomes" id="UP000015453">
    <property type="component" value="Unassembled WGS sequence"/>
</dbReference>
<feature type="non-terminal residue" evidence="8">
    <location>
        <position position="79"/>
    </location>
</feature>